<dbReference type="InterPro" id="IPR002818">
    <property type="entry name" value="DJ-1/PfpI"/>
</dbReference>
<dbReference type="RefSeq" id="WP_011699358.1">
    <property type="nucleotide sequence ID" value="NC_008554.1"/>
</dbReference>
<organism evidence="2 3">
    <name type="scientific">Syntrophobacter fumaroxidans (strain DSM 10017 / MPOB)</name>
    <dbReference type="NCBI Taxonomy" id="335543"/>
    <lineage>
        <taxon>Bacteria</taxon>
        <taxon>Pseudomonadati</taxon>
        <taxon>Thermodesulfobacteriota</taxon>
        <taxon>Syntrophobacteria</taxon>
        <taxon>Syntrophobacterales</taxon>
        <taxon>Syntrophobacteraceae</taxon>
        <taxon>Syntrophobacter</taxon>
    </lineage>
</organism>
<dbReference type="PANTHER" id="PTHR48094:SF19">
    <property type="entry name" value="DJ-1_PFPI DOMAIN-CONTAINING PROTEIN"/>
    <property type="match status" value="1"/>
</dbReference>
<dbReference type="Gene3D" id="3.40.50.880">
    <property type="match status" value="1"/>
</dbReference>
<dbReference type="Pfam" id="PF01965">
    <property type="entry name" value="DJ-1_PfpI"/>
    <property type="match status" value="1"/>
</dbReference>
<evidence type="ECO:0000313" key="3">
    <source>
        <dbReference type="Proteomes" id="UP000001784"/>
    </source>
</evidence>
<dbReference type="InParanoid" id="A0LL88"/>
<dbReference type="eggNOG" id="COG0693">
    <property type="taxonomic scope" value="Bacteria"/>
</dbReference>
<dbReference type="CDD" id="cd03140">
    <property type="entry name" value="GATase1_PfpI_3"/>
    <property type="match status" value="1"/>
</dbReference>
<evidence type="ECO:0000313" key="2">
    <source>
        <dbReference type="EMBL" id="ABK18190.1"/>
    </source>
</evidence>
<evidence type="ECO:0000259" key="1">
    <source>
        <dbReference type="Pfam" id="PF01965"/>
    </source>
</evidence>
<dbReference type="HOGENOM" id="CLU_000445_44_5_7"/>
<dbReference type="SUPFAM" id="SSF52317">
    <property type="entry name" value="Class I glutamine amidotransferase-like"/>
    <property type="match status" value="1"/>
</dbReference>
<dbReference type="OrthoDB" id="6003696at2"/>
<dbReference type="STRING" id="335543.Sfum_2512"/>
<dbReference type="InterPro" id="IPR050325">
    <property type="entry name" value="Prot/Nucl_acid_deglycase"/>
</dbReference>
<dbReference type="EMBL" id="CP000478">
    <property type="protein sequence ID" value="ABK18190.1"/>
    <property type="molecule type" value="Genomic_DNA"/>
</dbReference>
<gene>
    <name evidence="2" type="ordered locus">Sfum_2512</name>
</gene>
<dbReference type="InterPro" id="IPR029062">
    <property type="entry name" value="Class_I_gatase-like"/>
</dbReference>
<dbReference type="Proteomes" id="UP000001784">
    <property type="component" value="Chromosome"/>
</dbReference>
<name>A0LL88_SYNFM</name>
<dbReference type="KEGG" id="sfu:Sfum_2512"/>
<dbReference type="PANTHER" id="PTHR48094">
    <property type="entry name" value="PROTEIN/NUCLEIC ACID DEGLYCASE DJ-1-RELATED"/>
    <property type="match status" value="1"/>
</dbReference>
<feature type="domain" description="DJ-1/PfpI" evidence="1">
    <location>
        <begin position="5"/>
        <end position="172"/>
    </location>
</feature>
<protein>
    <submittedName>
        <fullName evidence="2">ThiJ/PfpI domain protein</fullName>
    </submittedName>
</protein>
<proteinExistence type="predicted"/>
<sequence>MEFQTVHLFVFDTLSDWEPAFAVAGINNPAFQARPQRYRVRTVGLTTDRVRTMGGVTVLPDMGLDDLEPSRSAMLILPGGMTWDEGGNTEAVEMARNFLATGVPVAAICGATAGLARAGLLDGLQHTSNTPEYLKATNYEGAAYYLDQAAVTDGDLITAGGAAPLEFAREIFRRLDVYETATLDAWYGLFKTGDPAYFHALVEASTGGGS</sequence>
<keyword evidence="3" id="KW-1185">Reference proteome</keyword>
<accession>A0LL88</accession>
<dbReference type="AlphaFoldDB" id="A0LL88"/>
<dbReference type="GO" id="GO:0005737">
    <property type="term" value="C:cytoplasm"/>
    <property type="evidence" value="ECO:0007669"/>
    <property type="project" value="TreeGrafter"/>
</dbReference>
<dbReference type="FunCoup" id="A0LL88">
    <property type="interactions" value="252"/>
</dbReference>
<reference evidence="2 3" key="1">
    <citation type="submission" date="2006-10" db="EMBL/GenBank/DDBJ databases">
        <title>Complete sequence of Syntrophobacter fumaroxidans MPOB.</title>
        <authorList>
            <consortium name="US DOE Joint Genome Institute"/>
            <person name="Copeland A."/>
            <person name="Lucas S."/>
            <person name="Lapidus A."/>
            <person name="Barry K."/>
            <person name="Detter J.C."/>
            <person name="Glavina del Rio T."/>
            <person name="Hammon N."/>
            <person name="Israni S."/>
            <person name="Pitluck S."/>
            <person name="Goltsman E.G."/>
            <person name="Martinez M."/>
            <person name="Schmutz J."/>
            <person name="Larimer F."/>
            <person name="Land M."/>
            <person name="Hauser L."/>
            <person name="Kyrpides N."/>
            <person name="Kim E."/>
            <person name="Boone D.R."/>
            <person name="Brockman F."/>
            <person name="Culley D."/>
            <person name="Ferry J."/>
            <person name="Gunsalus R."/>
            <person name="McInerney M.J."/>
            <person name="Morrison M."/>
            <person name="Plugge C."/>
            <person name="Rohlin L."/>
            <person name="Scholten J."/>
            <person name="Sieber J."/>
            <person name="Stams A.J.M."/>
            <person name="Worm P."/>
            <person name="Henstra A.M."/>
            <person name="Richardson P."/>
        </authorList>
    </citation>
    <scope>NUCLEOTIDE SEQUENCE [LARGE SCALE GENOMIC DNA]</scope>
    <source>
        <strain evidence="3">DSM 10017 / MPOB</strain>
    </source>
</reference>